<comment type="caution">
    <text evidence="2">The sequence shown here is derived from an EMBL/GenBank/DDBJ whole genome shotgun (WGS) entry which is preliminary data.</text>
</comment>
<feature type="transmembrane region" description="Helical" evidence="1">
    <location>
        <begin position="73"/>
        <end position="91"/>
    </location>
</feature>
<feature type="transmembrane region" description="Helical" evidence="1">
    <location>
        <begin position="12"/>
        <end position="31"/>
    </location>
</feature>
<protein>
    <submittedName>
        <fullName evidence="2">Uncharacterized protein</fullName>
    </submittedName>
</protein>
<evidence type="ECO:0000313" key="3">
    <source>
        <dbReference type="Proteomes" id="UP000321746"/>
    </source>
</evidence>
<keyword evidence="1" id="KW-0812">Transmembrane</keyword>
<dbReference type="Proteomes" id="UP000321746">
    <property type="component" value="Unassembled WGS sequence"/>
</dbReference>
<dbReference type="EMBL" id="BJYG01000019">
    <property type="protein sequence ID" value="GEN63392.1"/>
    <property type="molecule type" value="Genomic_DNA"/>
</dbReference>
<proteinExistence type="predicted"/>
<reference evidence="2 3" key="1">
    <citation type="submission" date="2019-07" db="EMBL/GenBank/DDBJ databases">
        <title>Whole genome shotgun sequence of Acetobacter oeni NBRC 105207.</title>
        <authorList>
            <person name="Hosoyama A."/>
            <person name="Uohara A."/>
            <person name="Ohji S."/>
            <person name="Ichikawa N."/>
        </authorList>
    </citation>
    <scope>NUCLEOTIDE SEQUENCE [LARGE SCALE GENOMIC DNA]</scope>
    <source>
        <strain evidence="2 3">NBRC 105207</strain>
    </source>
</reference>
<keyword evidence="1" id="KW-1133">Transmembrane helix</keyword>
<name>A0A511XKD3_9PROT</name>
<keyword evidence="1" id="KW-0472">Membrane</keyword>
<dbReference type="AlphaFoldDB" id="A0A511XKD3"/>
<sequence length="112" mass="12827">MLQSIPVISACYRLRLTLEFAFIFIGAPLLILVIRRPGVLFAALWLGAGFAWLTTKREAPAPHDPDHERSKLFIRFGIPGFLITLTSWWIWPRTFLNLPLHSPLFRSALMVL</sequence>
<evidence type="ECO:0000256" key="1">
    <source>
        <dbReference type="SAM" id="Phobius"/>
    </source>
</evidence>
<dbReference type="RefSeq" id="WP_242011997.1">
    <property type="nucleotide sequence ID" value="NZ_BJYG01000019.1"/>
</dbReference>
<keyword evidence="3" id="KW-1185">Reference proteome</keyword>
<feature type="transmembrane region" description="Helical" evidence="1">
    <location>
        <begin position="37"/>
        <end position="53"/>
    </location>
</feature>
<gene>
    <name evidence="2" type="ORF">AOE01nite_16160</name>
</gene>
<accession>A0A511XKD3</accession>
<evidence type="ECO:0000313" key="2">
    <source>
        <dbReference type="EMBL" id="GEN63392.1"/>
    </source>
</evidence>
<organism evidence="2 3">
    <name type="scientific">Acetobacter oeni</name>
    <dbReference type="NCBI Taxonomy" id="304077"/>
    <lineage>
        <taxon>Bacteria</taxon>
        <taxon>Pseudomonadati</taxon>
        <taxon>Pseudomonadota</taxon>
        <taxon>Alphaproteobacteria</taxon>
        <taxon>Acetobacterales</taxon>
        <taxon>Acetobacteraceae</taxon>
        <taxon>Acetobacter</taxon>
    </lineage>
</organism>